<name>A0A2P2IIA0_RHIMU</name>
<accession>A0A2P2IIA0</accession>
<reference evidence="1" key="1">
    <citation type="submission" date="2018-02" db="EMBL/GenBank/DDBJ databases">
        <title>Rhizophora mucronata_Transcriptome.</title>
        <authorList>
            <person name="Meera S.P."/>
            <person name="Sreeshan A."/>
            <person name="Augustine A."/>
        </authorList>
    </citation>
    <scope>NUCLEOTIDE SEQUENCE</scope>
    <source>
        <tissue evidence="1">Leaf</tissue>
    </source>
</reference>
<protein>
    <submittedName>
        <fullName evidence="1">Uncharacterized protein</fullName>
    </submittedName>
</protein>
<evidence type="ECO:0000313" key="1">
    <source>
        <dbReference type="EMBL" id="MBW80948.1"/>
    </source>
</evidence>
<sequence length="38" mass="4279">MQPTVNLNYCSYSCGLACNLTQLYQLRAFGFWTLIGST</sequence>
<proteinExistence type="predicted"/>
<dbReference type="EMBL" id="GGEC01000465">
    <property type="protein sequence ID" value="MBW80948.1"/>
    <property type="molecule type" value="Transcribed_RNA"/>
</dbReference>
<organism evidence="1">
    <name type="scientific">Rhizophora mucronata</name>
    <name type="common">Asiatic mangrove</name>
    <dbReference type="NCBI Taxonomy" id="61149"/>
    <lineage>
        <taxon>Eukaryota</taxon>
        <taxon>Viridiplantae</taxon>
        <taxon>Streptophyta</taxon>
        <taxon>Embryophyta</taxon>
        <taxon>Tracheophyta</taxon>
        <taxon>Spermatophyta</taxon>
        <taxon>Magnoliopsida</taxon>
        <taxon>eudicotyledons</taxon>
        <taxon>Gunneridae</taxon>
        <taxon>Pentapetalae</taxon>
        <taxon>rosids</taxon>
        <taxon>fabids</taxon>
        <taxon>Malpighiales</taxon>
        <taxon>Rhizophoraceae</taxon>
        <taxon>Rhizophora</taxon>
    </lineage>
</organism>
<dbReference type="AlphaFoldDB" id="A0A2P2IIA0"/>